<dbReference type="Pfam" id="PF00144">
    <property type="entry name" value="Beta-lactamase"/>
    <property type="match status" value="1"/>
</dbReference>
<gene>
    <name evidence="2" type="ORF">Vau01_046780</name>
</gene>
<dbReference type="SUPFAM" id="SSF56601">
    <property type="entry name" value="beta-lactamase/transpeptidase-like"/>
    <property type="match status" value="1"/>
</dbReference>
<dbReference type="PANTHER" id="PTHR46825">
    <property type="entry name" value="D-ALANYL-D-ALANINE-CARBOXYPEPTIDASE/ENDOPEPTIDASE AMPH"/>
    <property type="match status" value="1"/>
</dbReference>
<keyword evidence="3" id="KW-1185">Reference proteome</keyword>
<evidence type="ECO:0000259" key="1">
    <source>
        <dbReference type="Pfam" id="PF00144"/>
    </source>
</evidence>
<dbReference type="InterPro" id="IPR001466">
    <property type="entry name" value="Beta-lactam-related"/>
</dbReference>
<dbReference type="EMBL" id="BOPG01000029">
    <property type="protein sequence ID" value="GIJ57162.1"/>
    <property type="molecule type" value="Genomic_DNA"/>
</dbReference>
<name>A0A8J4E2L6_9ACTN</name>
<evidence type="ECO:0000313" key="2">
    <source>
        <dbReference type="EMBL" id="GIJ57162.1"/>
    </source>
</evidence>
<dbReference type="InterPro" id="IPR012338">
    <property type="entry name" value="Beta-lactam/transpept-like"/>
</dbReference>
<feature type="domain" description="Beta-lactamase-related" evidence="1">
    <location>
        <begin position="37"/>
        <end position="345"/>
    </location>
</feature>
<organism evidence="2 3">
    <name type="scientific">Virgisporangium aurantiacum</name>
    <dbReference type="NCBI Taxonomy" id="175570"/>
    <lineage>
        <taxon>Bacteria</taxon>
        <taxon>Bacillati</taxon>
        <taxon>Actinomycetota</taxon>
        <taxon>Actinomycetes</taxon>
        <taxon>Micromonosporales</taxon>
        <taxon>Micromonosporaceae</taxon>
        <taxon>Virgisporangium</taxon>
    </lineage>
</organism>
<keyword evidence="2" id="KW-0378">Hydrolase</keyword>
<dbReference type="GO" id="GO:0016787">
    <property type="term" value="F:hydrolase activity"/>
    <property type="evidence" value="ECO:0007669"/>
    <property type="project" value="UniProtKB-KW"/>
</dbReference>
<evidence type="ECO:0000313" key="3">
    <source>
        <dbReference type="Proteomes" id="UP000612585"/>
    </source>
</evidence>
<proteinExistence type="predicted"/>
<dbReference type="AlphaFoldDB" id="A0A8J4E2L6"/>
<dbReference type="Gene3D" id="3.40.710.10">
    <property type="entry name" value="DD-peptidase/beta-lactamase superfamily"/>
    <property type="match status" value="1"/>
</dbReference>
<accession>A0A8J4E2L6</accession>
<dbReference type="PANTHER" id="PTHR46825:SF7">
    <property type="entry name" value="D-ALANYL-D-ALANINE CARBOXYPEPTIDASE"/>
    <property type="match status" value="1"/>
</dbReference>
<dbReference type="RefSeq" id="WP_203996285.1">
    <property type="nucleotide sequence ID" value="NZ_BOPG01000029.1"/>
</dbReference>
<dbReference type="InterPro" id="IPR050491">
    <property type="entry name" value="AmpC-like"/>
</dbReference>
<sequence length="368" mass="40002">MLRHLIATAAVAATVGAVPTPAPARSIELRRNAEAVHALGVPAVQAWASDGRHAAVVRVGVADIRTGRPVPPNGAFRIASTAKTLTATVILQLVGEGRLSVDDPVERWLPGVVHGRAITVRQLLQHTSGLRDALPGWETEAEYYRMRYQRDPMAELVERSVARGWLFEPGEGWSYSTAAYLIADMIIERVTGRPWHREFERRIFAPLGLRHTYWPGSSPEIERPHARAYELFDGELVDVTSRFTAYPAGGVVSTTGDLDRFFRALLGGRLLRPTELAAMMDTVPVSADVEPIWPGGLYGLGLVSRELPCGGRYWGHDGGDAGTITTVGVTADGRRGAVVNANLALDDTVDHLLTQLHTTDRVVTDALC</sequence>
<protein>
    <submittedName>
        <fullName evidence="2">Serine hydrolase</fullName>
    </submittedName>
</protein>
<comment type="caution">
    <text evidence="2">The sequence shown here is derived from an EMBL/GenBank/DDBJ whole genome shotgun (WGS) entry which is preliminary data.</text>
</comment>
<dbReference type="Proteomes" id="UP000612585">
    <property type="component" value="Unassembled WGS sequence"/>
</dbReference>
<reference evidence="2" key="1">
    <citation type="submission" date="2021-01" db="EMBL/GenBank/DDBJ databases">
        <title>Whole genome shotgun sequence of Virgisporangium aurantiacum NBRC 16421.</title>
        <authorList>
            <person name="Komaki H."/>
            <person name="Tamura T."/>
        </authorList>
    </citation>
    <scope>NUCLEOTIDE SEQUENCE</scope>
    <source>
        <strain evidence="2">NBRC 16421</strain>
    </source>
</reference>